<protein>
    <submittedName>
        <fullName evidence="2">Uncharacterized protein</fullName>
    </submittedName>
</protein>
<evidence type="ECO:0000256" key="1">
    <source>
        <dbReference type="SAM" id="Phobius"/>
    </source>
</evidence>
<keyword evidence="3" id="KW-1185">Reference proteome</keyword>
<evidence type="ECO:0000313" key="3">
    <source>
        <dbReference type="Proteomes" id="UP000246991"/>
    </source>
</evidence>
<gene>
    <name evidence="2" type="ORF">C7212DRAFT_362306</name>
</gene>
<comment type="caution">
    <text evidence="2">The sequence shown here is derived from an EMBL/GenBank/DDBJ whole genome shotgun (WGS) entry which is preliminary data.</text>
</comment>
<reference evidence="2 3" key="1">
    <citation type="submission" date="2018-03" db="EMBL/GenBank/DDBJ databases">
        <title>Genomes of Pezizomycetes fungi and the evolution of truffles.</title>
        <authorList>
            <person name="Murat C."/>
            <person name="Payen T."/>
            <person name="Noel B."/>
            <person name="Kuo A."/>
            <person name="Martin F.M."/>
        </authorList>
    </citation>
    <scope>NUCLEOTIDE SEQUENCE [LARGE SCALE GENOMIC DNA]</scope>
    <source>
        <strain evidence="2">091103-1</strain>
    </source>
</reference>
<organism evidence="2 3">
    <name type="scientific">Tuber magnatum</name>
    <name type="common">white Piedmont truffle</name>
    <dbReference type="NCBI Taxonomy" id="42249"/>
    <lineage>
        <taxon>Eukaryota</taxon>
        <taxon>Fungi</taxon>
        <taxon>Dikarya</taxon>
        <taxon>Ascomycota</taxon>
        <taxon>Pezizomycotina</taxon>
        <taxon>Pezizomycetes</taxon>
        <taxon>Pezizales</taxon>
        <taxon>Tuberaceae</taxon>
        <taxon>Tuber</taxon>
    </lineage>
</organism>
<proteinExistence type="predicted"/>
<keyword evidence="1" id="KW-0812">Transmembrane</keyword>
<sequence>MEVYTDLDKESFRTGFPPFRRPTGTKAGSEWCIAVMSKEGQILTALYSVIVTLLFIVCWKLVGMCVISLSPRLERLADDLDRRGGPGDPHPRDSPNYRDMLASIALLGFWNAHEPLEVMIFLWGYLASLLPIPRDATPRTRRTAAMLLILAAVWLPGSYAASILVAAHLIAGKVAPANPKKAYVPVFGHTEEDSMLLQEQRAPATLRSLASAEAGSNDHTIRKRFSLLANPSMETPRSTLPTNTR</sequence>
<keyword evidence="1" id="KW-0472">Membrane</keyword>
<dbReference type="Proteomes" id="UP000246991">
    <property type="component" value="Unassembled WGS sequence"/>
</dbReference>
<evidence type="ECO:0000313" key="2">
    <source>
        <dbReference type="EMBL" id="PWW78604.1"/>
    </source>
</evidence>
<dbReference type="EMBL" id="PYWC01000014">
    <property type="protein sequence ID" value="PWW78604.1"/>
    <property type="molecule type" value="Genomic_DNA"/>
</dbReference>
<feature type="transmembrane region" description="Helical" evidence="1">
    <location>
        <begin position="45"/>
        <end position="69"/>
    </location>
</feature>
<dbReference type="AlphaFoldDB" id="A0A317SWG2"/>
<accession>A0A317SWG2</accession>
<name>A0A317SWG2_9PEZI</name>
<keyword evidence="1" id="KW-1133">Transmembrane helix</keyword>
<feature type="transmembrane region" description="Helical" evidence="1">
    <location>
        <begin position="144"/>
        <end position="171"/>
    </location>
</feature>
<dbReference type="OrthoDB" id="5337208at2759"/>